<protein>
    <submittedName>
        <fullName evidence="2">Uncharacterized protein</fullName>
    </submittedName>
</protein>
<evidence type="ECO:0000313" key="2">
    <source>
        <dbReference type="EMBL" id="WNZ24842.1"/>
    </source>
</evidence>
<dbReference type="RefSeq" id="WP_316430836.1">
    <property type="nucleotide sequence ID" value="NZ_CP053586.1"/>
</dbReference>
<reference evidence="2" key="1">
    <citation type="submission" date="2020-05" db="EMBL/GenBank/DDBJ databases">
        <authorList>
            <person name="Zhu T."/>
            <person name="Keshari N."/>
            <person name="Lu X."/>
        </authorList>
    </citation>
    <scope>NUCLEOTIDE SEQUENCE</scope>
    <source>
        <strain evidence="2">NK1-12</strain>
    </source>
</reference>
<accession>A0AA97ALN4</accession>
<dbReference type="EMBL" id="CP053586">
    <property type="protein sequence ID" value="WNZ24842.1"/>
    <property type="molecule type" value="Genomic_DNA"/>
</dbReference>
<gene>
    <name evidence="2" type="ORF">HJG54_19645</name>
</gene>
<dbReference type="AlphaFoldDB" id="A0AA97ALN4"/>
<proteinExistence type="predicted"/>
<feature type="compositionally biased region" description="Basic and acidic residues" evidence="1">
    <location>
        <begin position="379"/>
        <end position="393"/>
    </location>
</feature>
<feature type="region of interest" description="Disordered" evidence="1">
    <location>
        <begin position="347"/>
        <end position="393"/>
    </location>
</feature>
<organism evidence="2">
    <name type="scientific">Leptolyngbya sp. NK1-12</name>
    <dbReference type="NCBI Taxonomy" id="2547451"/>
    <lineage>
        <taxon>Bacteria</taxon>
        <taxon>Bacillati</taxon>
        <taxon>Cyanobacteriota</taxon>
        <taxon>Cyanophyceae</taxon>
        <taxon>Leptolyngbyales</taxon>
        <taxon>Leptolyngbyaceae</taxon>
        <taxon>Leptolyngbya group</taxon>
        <taxon>Leptolyngbya</taxon>
    </lineage>
</organism>
<feature type="compositionally biased region" description="Basic and acidic residues" evidence="1">
    <location>
        <begin position="352"/>
        <end position="365"/>
    </location>
</feature>
<sequence length="393" mass="43988">MRDYTVNRWTGEISYRENAFAYDHSNGPLLGIYVREENNGWLIARVGMLGLDDFVSVDIWRPFGGPVESSVIGGGPVIRTPPPEPVAFVPSVVDCVPSRPPSSYRPPPPDPPPPRCCMCCNSGSNNNSDLEELLRLIAYRLGTADYPINTPQWLVTNAGDGTRNHESLTQFNVWLMQQLDALAGQFPIEIEIEDADPTKEGNQKKKVTLPNIAESLAEIYGLTAKSAIDSDMHTSFLMRLASEMMTTKIAALVAQEYASANASYLGYKGNQRKVRVNFAFNPTETNSLEGILQSTQHTILGWRNEDDESVAEYMQKLMFSAGIIKAVFFRRRSDIERVVSELKELMQGGNGTDDKEWKEFERQINDPESLYNKGQPTKPDLDTLKKETDDQKP</sequence>
<name>A0AA97ALN4_9CYAN</name>
<evidence type="ECO:0000256" key="1">
    <source>
        <dbReference type="SAM" id="MobiDB-lite"/>
    </source>
</evidence>